<keyword evidence="2" id="KW-0732">Signal</keyword>
<evidence type="ECO:0000256" key="2">
    <source>
        <dbReference type="SAM" id="SignalP"/>
    </source>
</evidence>
<dbReference type="RefSeq" id="WP_153404872.1">
    <property type="nucleotide sequence ID" value="NZ_ML762434.1"/>
</dbReference>
<sequence length="267" mass="30922">MRKAIIMFISLLIFIFTTACNSANDEQQESAVTGEDQRENDEQQVTNTENKQNEEDIALSKSDAEDILLEYENSFMKIVNSSANDGKVKKYQSKDELISHFQTIMSDSLAKERVHTYFKEENNALYIKAMEAPVWLMPDQPYTLEKVNDQEYHVIQERESALLGHVNITFTLTRMDHNWIVENVKREQFNNERSGQIKEEKAIALVRQNIQLDESTNPKIEVDHTSENGNYIVHVYEVVEQEEGSHTATYGWYKVSKNDGKITDMVK</sequence>
<dbReference type="OrthoDB" id="574706at2"/>
<feature type="region of interest" description="Disordered" evidence="1">
    <location>
        <begin position="27"/>
        <end position="54"/>
    </location>
</feature>
<dbReference type="PROSITE" id="PS51257">
    <property type="entry name" value="PROKAR_LIPOPROTEIN"/>
    <property type="match status" value="1"/>
</dbReference>
<accession>A0A7C8GS83</accession>
<gene>
    <name evidence="3" type="ORF">F9U64_14275</name>
</gene>
<evidence type="ECO:0000313" key="3">
    <source>
        <dbReference type="EMBL" id="KAB8130507.1"/>
    </source>
</evidence>
<proteinExistence type="predicted"/>
<feature type="chain" id="PRO_5039267348" description="PepSY domain-containing protein" evidence="2">
    <location>
        <begin position="20"/>
        <end position="267"/>
    </location>
</feature>
<keyword evidence="4" id="KW-1185">Reference proteome</keyword>
<reference evidence="3 4" key="1">
    <citation type="submission" date="2019-10" db="EMBL/GenBank/DDBJ databases">
        <title>Gracilibacillus sp. nov. isolated from rice seeds.</title>
        <authorList>
            <person name="He S."/>
        </authorList>
    </citation>
    <scope>NUCLEOTIDE SEQUENCE [LARGE SCALE GENOMIC DNA]</scope>
    <source>
        <strain evidence="3 4">TD8</strain>
    </source>
</reference>
<protein>
    <recommendedName>
        <fullName evidence="5">PepSY domain-containing protein</fullName>
    </recommendedName>
</protein>
<comment type="caution">
    <text evidence="3">The sequence shown here is derived from an EMBL/GenBank/DDBJ whole genome shotgun (WGS) entry which is preliminary data.</text>
</comment>
<dbReference type="AlphaFoldDB" id="A0A7C8GS83"/>
<evidence type="ECO:0000313" key="4">
    <source>
        <dbReference type="Proteomes" id="UP000480246"/>
    </source>
</evidence>
<organism evidence="3 4">
    <name type="scientific">Gracilibacillus oryzae</name>
    <dbReference type="NCBI Taxonomy" id="1672701"/>
    <lineage>
        <taxon>Bacteria</taxon>
        <taxon>Bacillati</taxon>
        <taxon>Bacillota</taxon>
        <taxon>Bacilli</taxon>
        <taxon>Bacillales</taxon>
        <taxon>Bacillaceae</taxon>
        <taxon>Gracilibacillus</taxon>
    </lineage>
</organism>
<feature type="signal peptide" evidence="2">
    <location>
        <begin position="1"/>
        <end position="19"/>
    </location>
</feature>
<name>A0A7C8GS83_9BACI</name>
<evidence type="ECO:0000256" key="1">
    <source>
        <dbReference type="SAM" id="MobiDB-lite"/>
    </source>
</evidence>
<evidence type="ECO:0008006" key="5">
    <source>
        <dbReference type="Google" id="ProtNLM"/>
    </source>
</evidence>
<dbReference type="EMBL" id="WEID01000070">
    <property type="protein sequence ID" value="KAB8130507.1"/>
    <property type="molecule type" value="Genomic_DNA"/>
</dbReference>
<dbReference type="Proteomes" id="UP000480246">
    <property type="component" value="Unassembled WGS sequence"/>
</dbReference>